<reference evidence="1 2" key="1">
    <citation type="journal article" date="2019" name="Commun. Biol.">
        <title>The bagworm genome reveals a unique fibroin gene that provides high tensile strength.</title>
        <authorList>
            <person name="Kono N."/>
            <person name="Nakamura H."/>
            <person name="Ohtoshi R."/>
            <person name="Tomita M."/>
            <person name="Numata K."/>
            <person name="Arakawa K."/>
        </authorList>
    </citation>
    <scope>NUCLEOTIDE SEQUENCE [LARGE SCALE GENOMIC DNA]</scope>
</reference>
<evidence type="ECO:0000313" key="1">
    <source>
        <dbReference type="EMBL" id="GBP67692.1"/>
    </source>
</evidence>
<accession>A0A4C1XYR8</accession>
<dbReference type="AlphaFoldDB" id="A0A4C1XYR8"/>
<gene>
    <name evidence="1" type="ORF">EVAR_90542_1</name>
</gene>
<dbReference type="EMBL" id="BGZK01000988">
    <property type="protein sequence ID" value="GBP67692.1"/>
    <property type="molecule type" value="Genomic_DNA"/>
</dbReference>
<keyword evidence="2" id="KW-1185">Reference proteome</keyword>
<dbReference type="Proteomes" id="UP000299102">
    <property type="component" value="Unassembled WGS sequence"/>
</dbReference>
<comment type="caution">
    <text evidence="1">The sequence shown here is derived from an EMBL/GenBank/DDBJ whole genome shotgun (WGS) entry which is preliminary data.</text>
</comment>
<proteinExistence type="predicted"/>
<sequence>MIPILYLILNPVPPSIPIPVLRVRVRTHARCVRAWVSPTPEGAARPHLPATCGPDRNKLCARAGPAAMTAQTLYSHFPNAYLIGVQRCMRSAHRPRCAIFSAACADPAAGLTHSRPFAANHTPLPGRYELGCTRGGV</sequence>
<protein>
    <submittedName>
        <fullName evidence="1">Uncharacterized protein</fullName>
    </submittedName>
</protein>
<name>A0A4C1XYR8_EUMVA</name>
<evidence type="ECO:0000313" key="2">
    <source>
        <dbReference type="Proteomes" id="UP000299102"/>
    </source>
</evidence>
<organism evidence="1 2">
    <name type="scientific">Eumeta variegata</name>
    <name type="common">Bagworm moth</name>
    <name type="synonym">Eumeta japonica</name>
    <dbReference type="NCBI Taxonomy" id="151549"/>
    <lineage>
        <taxon>Eukaryota</taxon>
        <taxon>Metazoa</taxon>
        <taxon>Ecdysozoa</taxon>
        <taxon>Arthropoda</taxon>
        <taxon>Hexapoda</taxon>
        <taxon>Insecta</taxon>
        <taxon>Pterygota</taxon>
        <taxon>Neoptera</taxon>
        <taxon>Endopterygota</taxon>
        <taxon>Lepidoptera</taxon>
        <taxon>Glossata</taxon>
        <taxon>Ditrysia</taxon>
        <taxon>Tineoidea</taxon>
        <taxon>Psychidae</taxon>
        <taxon>Oiketicinae</taxon>
        <taxon>Eumeta</taxon>
    </lineage>
</organism>